<keyword evidence="2" id="KW-1185">Reference proteome</keyword>
<comment type="caution">
    <text evidence="1">The sequence shown here is derived from an EMBL/GenBank/DDBJ whole genome shotgun (WGS) entry which is preliminary data.</text>
</comment>
<dbReference type="RefSeq" id="WP_039768665.1">
    <property type="nucleotide sequence ID" value="NZ_BJLA01000006.1"/>
</dbReference>
<name>A0AAV3VZ21_9CLOT</name>
<dbReference type="AlphaFoldDB" id="A0AAV3VZ21"/>
<accession>A0AAV3VZ21</accession>
<dbReference type="EMBL" id="BJLA01000006">
    <property type="protein sequence ID" value="GEA31250.1"/>
    <property type="molecule type" value="Genomic_DNA"/>
</dbReference>
<organism evidence="1 2">
    <name type="scientific">Clostridium diolis</name>
    <dbReference type="NCBI Taxonomy" id="223919"/>
    <lineage>
        <taxon>Bacteria</taxon>
        <taxon>Bacillati</taxon>
        <taxon>Bacillota</taxon>
        <taxon>Clostridia</taxon>
        <taxon>Eubacteriales</taxon>
        <taxon>Clostridiaceae</taxon>
        <taxon>Clostridium</taxon>
    </lineage>
</organism>
<reference evidence="1 2" key="1">
    <citation type="submission" date="2019-06" db="EMBL/GenBank/DDBJ databases">
        <title>Draft genome sequence of Clostridium diolis DSM 15410.</title>
        <authorList>
            <person name="Kobayashi H."/>
            <person name="Tanizawa Y."/>
            <person name="Tohno M."/>
        </authorList>
    </citation>
    <scope>NUCLEOTIDE SEQUENCE [LARGE SCALE GENOMIC DNA]</scope>
    <source>
        <strain evidence="1 2">DSM 15410</strain>
    </source>
</reference>
<proteinExistence type="predicted"/>
<dbReference type="Proteomes" id="UP000325212">
    <property type="component" value="Unassembled WGS sequence"/>
</dbReference>
<gene>
    <name evidence="1" type="ORF">CDIOL_21730</name>
</gene>
<evidence type="ECO:0000313" key="1">
    <source>
        <dbReference type="EMBL" id="GEA31250.1"/>
    </source>
</evidence>
<evidence type="ECO:0000313" key="2">
    <source>
        <dbReference type="Proteomes" id="UP000325212"/>
    </source>
</evidence>
<protein>
    <submittedName>
        <fullName evidence="1">Uncharacterized protein</fullName>
    </submittedName>
</protein>
<sequence length="135" mass="15571">MIRHLTSEDSYNSIINDGIIKPRAKEGRDKGVVSFETFKGNNTFIEAFKKGKNFSSGQLVGIFIDEEKLQNEHFKLYVADSSSVYSRQNSKYTTKYENITKFSGDETNSSYMSIGEYIHVEGEIPIKFIERIERY</sequence>